<dbReference type="GeneID" id="72467207"/>
<dbReference type="InterPro" id="IPR036938">
    <property type="entry name" value="PAP2/HPO_sf"/>
</dbReference>
<gene>
    <name evidence="3" type="primary">lpxF</name>
    <name evidence="3" type="ORF">PRLR5076_16110</name>
</gene>
<keyword evidence="1" id="KW-0472">Membrane</keyword>
<feature type="transmembrane region" description="Helical" evidence="1">
    <location>
        <begin position="158"/>
        <end position="180"/>
    </location>
</feature>
<dbReference type="Pfam" id="PF01569">
    <property type="entry name" value="PAP2"/>
    <property type="match status" value="1"/>
</dbReference>
<dbReference type="SUPFAM" id="SSF48317">
    <property type="entry name" value="Acid phosphatase/Vanadium-dependent haloperoxidase"/>
    <property type="match status" value="1"/>
</dbReference>
<evidence type="ECO:0000256" key="1">
    <source>
        <dbReference type="SAM" id="Phobius"/>
    </source>
</evidence>
<accession>A0A9R1CA57</accession>
<feature type="domain" description="Phosphatidic acid phosphatase type 2/haloperoxidase" evidence="2">
    <location>
        <begin position="62"/>
        <end position="177"/>
    </location>
</feature>
<keyword evidence="4" id="KW-1185">Reference proteome</keyword>
<comment type="caution">
    <text evidence="3">The sequence shown here is derived from an EMBL/GenBank/DDBJ whole genome shotgun (WGS) entry which is preliminary data.</text>
</comment>
<evidence type="ECO:0000259" key="2">
    <source>
        <dbReference type="SMART" id="SM00014"/>
    </source>
</evidence>
<feature type="transmembrane region" description="Helical" evidence="1">
    <location>
        <begin position="210"/>
        <end position="230"/>
    </location>
</feature>
<evidence type="ECO:0000313" key="4">
    <source>
        <dbReference type="Proteomes" id="UP000825483"/>
    </source>
</evidence>
<protein>
    <submittedName>
        <fullName evidence="3">Lipid A 4'-phosphatase</fullName>
    </submittedName>
</protein>
<dbReference type="AlphaFoldDB" id="A0A9R1CA57"/>
<proteinExistence type="predicted"/>
<dbReference type="SMART" id="SM00014">
    <property type="entry name" value="acidPPc"/>
    <property type="match status" value="1"/>
</dbReference>
<dbReference type="Gene3D" id="1.20.144.10">
    <property type="entry name" value="Phosphatidic acid phosphatase type 2/haloperoxidase"/>
    <property type="match status" value="1"/>
</dbReference>
<feature type="transmembrane region" description="Helical" evidence="1">
    <location>
        <begin position="58"/>
        <end position="76"/>
    </location>
</feature>
<keyword evidence="1" id="KW-0812">Transmembrane</keyword>
<dbReference type="InterPro" id="IPR000326">
    <property type="entry name" value="PAP2/HPO"/>
</dbReference>
<dbReference type="EMBL" id="BPUB01000001">
    <property type="protein sequence ID" value="GJG58760.1"/>
    <property type="molecule type" value="Genomic_DNA"/>
</dbReference>
<sequence length="231" mass="25641">MPQTIDSIDRFFLTLFNGSHSMFLDEFALLFTNTVAWVPLFIALIILVVKNNEKTSQVMLLIGAVALGFLLSDGLADGIVKPLVGRLRPVNDPSMASVVNVVNGYHPSGYSFFSAHAANTFALAMLLTLIIRNTTFSTFMFLWAVGNCWTRLYLGAHYMSDIVVGIIWGCCAGAIAYAVYRRLYYKVSPRLHFISSQYTRSGYSLADIDMVLSVLVITVVVLIMLSCLWAR</sequence>
<dbReference type="PANTHER" id="PTHR14969:SF13">
    <property type="entry name" value="AT30094P"/>
    <property type="match status" value="1"/>
</dbReference>
<feature type="transmembrane region" description="Helical" evidence="1">
    <location>
        <begin position="121"/>
        <end position="146"/>
    </location>
</feature>
<dbReference type="RefSeq" id="WP_223929102.1">
    <property type="nucleotide sequence ID" value="NZ_BPTU01000001.1"/>
</dbReference>
<dbReference type="PANTHER" id="PTHR14969">
    <property type="entry name" value="SPHINGOSINE-1-PHOSPHATE PHOSPHOHYDROLASE"/>
    <property type="match status" value="1"/>
</dbReference>
<organism evidence="3 4">
    <name type="scientific">Prevotella lacticifex</name>
    <dbReference type="NCBI Taxonomy" id="2854755"/>
    <lineage>
        <taxon>Bacteria</taxon>
        <taxon>Pseudomonadati</taxon>
        <taxon>Bacteroidota</taxon>
        <taxon>Bacteroidia</taxon>
        <taxon>Bacteroidales</taxon>
        <taxon>Prevotellaceae</taxon>
        <taxon>Prevotella</taxon>
    </lineage>
</organism>
<reference evidence="3" key="1">
    <citation type="journal article" date="2022" name="Int. J. Syst. Evol. Microbiol.">
        <title>Prevotella lacticifex sp. nov., isolated from the rumen of cows.</title>
        <authorList>
            <person name="Shinkai T."/>
            <person name="Ikeyama N."/>
            <person name="Kumagai M."/>
            <person name="Ohmori H."/>
            <person name="Sakamoto M."/>
            <person name="Ohkuma M."/>
            <person name="Mitsumori M."/>
        </authorList>
    </citation>
    <scope>NUCLEOTIDE SEQUENCE</scope>
    <source>
        <strain evidence="3">R5076</strain>
    </source>
</reference>
<dbReference type="Proteomes" id="UP000825483">
    <property type="component" value="Unassembled WGS sequence"/>
</dbReference>
<keyword evidence="1" id="KW-1133">Transmembrane helix</keyword>
<name>A0A9R1CA57_9BACT</name>
<evidence type="ECO:0000313" key="3">
    <source>
        <dbReference type="EMBL" id="GJG58760.1"/>
    </source>
</evidence>
<feature type="transmembrane region" description="Helical" evidence="1">
    <location>
        <begin position="27"/>
        <end position="49"/>
    </location>
</feature>